<keyword evidence="1 3" id="KW-0560">Oxidoreductase</keyword>
<dbReference type="GO" id="GO:0016616">
    <property type="term" value="F:oxidoreductase activity, acting on the CH-OH group of donors, NAD or NADP as acceptor"/>
    <property type="evidence" value="ECO:0007669"/>
    <property type="project" value="InterPro"/>
</dbReference>
<keyword evidence="7" id="KW-1185">Reference proteome</keyword>
<accession>A0A2H4Q0U7</accession>
<reference evidence="6 7" key="1">
    <citation type="submission" date="2016-10" db="EMBL/GenBank/DDBJ databases">
        <authorList>
            <person name="de Groot N.N."/>
        </authorList>
    </citation>
    <scope>NUCLEOTIDE SEQUENCE [LARGE SCALE GENOMIC DNA]</scope>
    <source>
        <strain evidence="6 7">DSM 22187</strain>
    </source>
</reference>
<protein>
    <submittedName>
        <fullName evidence="6">Phosphoglycerate dehydrogenase</fullName>
    </submittedName>
</protein>
<feature type="domain" description="D-isomer specific 2-hydroxyacid dehydrogenase catalytic" evidence="4">
    <location>
        <begin position="26"/>
        <end position="297"/>
    </location>
</feature>
<proteinExistence type="inferred from homology"/>
<evidence type="ECO:0000313" key="7">
    <source>
        <dbReference type="Proteomes" id="UP000198888"/>
    </source>
</evidence>
<feature type="domain" description="D-isomer specific 2-hydroxyacid dehydrogenase NAD-binding" evidence="5">
    <location>
        <begin position="95"/>
        <end position="268"/>
    </location>
</feature>
<dbReference type="InterPro" id="IPR036291">
    <property type="entry name" value="NAD(P)-bd_dom_sf"/>
</dbReference>
<dbReference type="EMBL" id="FNYR01000029">
    <property type="protein sequence ID" value="SEJ18951.1"/>
    <property type="molecule type" value="Genomic_DNA"/>
</dbReference>
<dbReference type="Pfam" id="PF00389">
    <property type="entry name" value="2-Hacid_dh"/>
    <property type="match status" value="1"/>
</dbReference>
<dbReference type="GO" id="GO:0051287">
    <property type="term" value="F:NAD binding"/>
    <property type="evidence" value="ECO:0007669"/>
    <property type="project" value="InterPro"/>
</dbReference>
<evidence type="ECO:0000313" key="6">
    <source>
        <dbReference type="EMBL" id="SEJ18951.1"/>
    </source>
</evidence>
<organism evidence="6 7">
    <name type="scientific">Halohasta litchfieldiae</name>
    <dbReference type="NCBI Taxonomy" id="1073996"/>
    <lineage>
        <taxon>Archaea</taxon>
        <taxon>Methanobacteriati</taxon>
        <taxon>Methanobacteriota</taxon>
        <taxon>Stenosarchaea group</taxon>
        <taxon>Halobacteria</taxon>
        <taxon>Halobacteriales</taxon>
        <taxon>Haloferacaceae</taxon>
        <taxon>Halohasta</taxon>
    </lineage>
</organism>
<evidence type="ECO:0000259" key="4">
    <source>
        <dbReference type="Pfam" id="PF00389"/>
    </source>
</evidence>
<evidence type="ECO:0000256" key="1">
    <source>
        <dbReference type="ARBA" id="ARBA00023002"/>
    </source>
</evidence>
<evidence type="ECO:0000256" key="2">
    <source>
        <dbReference type="ARBA" id="ARBA00023027"/>
    </source>
</evidence>
<dbReference type="PANTHER" id="PTHR43333">
    <property type="entry name" value="2-HACID_DH_C DOMAIN-CONTAINING PROTEIN"/>
    <property type="match status" value="1"/>
</dbReference>
<evidence type="ECO:0000259" key="5">
    <source>
        <dbReference type="Pfam" id="PF02826"/>
    </source>
</evidence>
<dbReference type="PANTHER" id="PTHR43333:SF1">
    <property type="entry name" value="D-ISOMER SPECIFIC 2-HYDROXYACID DEHYDROGENASE NAD-BINDING DOMAIN-CONTAINING PROTEIN"/>
    <property type="match status" value="1"/>
</dbReference>
<dbReference type="CDD" id="cd05300">
    <property type="entry name" value="2-Hacid_dh_1"/>
    <property type="match status" value="1"/>
</dbReference>
<gene>
    <name evidence="6" type="ORF">SAMN05444271_12914</name>
</gene>
<dbReference type="InterPro" id="IPR006140">
    <property type="entry name" value="D-isomer_DH_NAD-bd"/>
</dbReference>
<keyword evidence="2" id="KW-0520">NAD</keyword>
<dbReference type="Gene3D" id="3.40.50.720">
    <property type="entry name" value="NAD(P)-binding Rossmann-like Domain"/>
    <property type="match status" value="2"/>
</dbReference>
<dbReference type="Pfam" id="PF02826">
    <property type="entry name" value="2-Hacid_dh_C"/>
    <property type="match status" value="1"/>
</dbReference>
<dbReference type="SUPFAM" id="SSF51735">
    <property type="entry name" value="NAD(P)-binding Rossmann-fold domains"/>
    <property type="match status" value="1"/>
</dbReference>
<sequence>MSTEAYRDVLAERLPTQTVKLIASPAEYEELLPQARVITGFEIDAATVENATNLELFACTFAGTDHLPLDAFAANDVDVTNASGVHGPNASEQVLAYVLSFARGLDRGWQQSQAGTWSHYHTDELYGSTVTVVGMGAIGGAILDRLAPFGVETIGVRNSPSKGGNADEVVGIEEVPEILPRTDYLILACPLTEETEHLVDETALARMPPDSVLVNIARGEVVDTDALLAALRTNELRGAALDVTDPEPLSDGHPLWSHDNCLITPHNAGYTPRYWDRMADIIADNIDRLDTDERLRNLAK</sequence>
<dbReference type="SUPFAM" id="SSF52283">
    <property type="entry name" value="Formate/glycerate dehydrogenase catalytic domain-like"/>
    <property type="match status" value="1"/>
</dbReference>
<dbReference type="STRING" id="1073996.SAMN05444271_12914"/>
<name>A0A1H6WPJ3_9EURY</name>
<evidence type="ECO:0000256" key="3">
    <source>
        <dbReference type="RuleBase" id="RU003719"/>
    </source>
</evidence>
<comment type="similarity">
    <text evidence="3">Belongs to the D-isomer specific 2-hydroxyacid dehydrogenase family.</text>
</comment>
<dbReference type="InterPro" id="IPR006139">
    <property type="entry name" value="D-isomer_2_OHA_DH_cat_dom"/>
</dbReference>
<dbReference type="PROSITE" id="PS00671">
    <property type="entry name" value="D_2_HYDROXYACID_DH_3"/>
    <property type="match status" value="1"/>
</dbReference>
<dbReference type="Proteomes" id="UP000198888">
    <property type="component" value="Unassembled WGS sequence"/>
</dbReference>
<dbReference type="AlphaFoldDB" id="A0A1H6WPJ3"/>
<dbReference type="KEGG" id="hae:halTADL_1212"/>
<accession>A0A1H6WPJ3</accession>
<dbReference type="InterPro" id="IPR029753">
    <property type="entry name" value="D-isomer_DH_CS"/>
</dbReference>